<comment type="similarity">
    <text evidence="1">Belongs to the class-A beta-lactamase family.</text>
</comment>
<evidence type="ECO:0000256" key="2">
    <source>
        <dbReference type="ARBA" id="ARBA00022801"/>
    </source>
</evidence>
<evidence type="ECO:0000313" key="4">
    <source>
        <dbReference type="EMBL" id="KZP22310.1"/>
    </source>
</evidence>
<sequence length="393" mass="42925">MSADHFEETVRSAINKGIIPGCVVVATNKSGTLDYAKAFGNAGVLPDSKPLTLQSTFWIASCTKLMTAVAAMQCVEKGLFSLDSPDDVARLLPEYAAPEILTGFDDQGKPILAPAKNRITLRQMLTHSSGMGYDFSSPQLIAWRKSRNEENAAFKMDIQGYVTPLLYEPGEGWEYGAGADWAGAMVERASEGLTLNAYMKKNIWQPLDIKHITFHLETNEEVRGQLVNVSARVPDTGLLVHYPRPLISDPAKDGLGGGGVYGSPVEYLRVLGSLLRDDGKLLQSASVDELFRPQLSKASKLAWMKIVPAGNIPVGTDASWGLGGMTTLEDVDGRRRKGSVAWGGLPNLFWWMDRETGVVGVYASQIVPPRDAQSKELFEAFERHVYKMVDGSQ</sequence>
<dbReference type="InterPro" id="IPR001466">
    <property type="entry name" value="Beta-lactam-related"/>
</dbReference>
<dbReference type="EMBL" id="KV417540">
    <property type="protein sequence ID" value="KZP22310.1"/>
    <property type="molecule type" value="Genomic_DNA"/>
</dbReference>
<proteinExistence type="inferred from homology"/>
<dbReference type="Gene3D" id="3.40.710.10">
    <property type="entry name" value="DD-peptidase/beta-lactamase superfamily"/>
    <property type="match status" value="1"/>
</dbReference>
<dbReference type="PANTHER" id="PTHR43283:SF17">
    <property type="entry name" value="(LOVD), PUTATIVE (AFU_ORTHOLOGUE AFUA_5G00920)-RELATED"/>
    <property type="match status" value="1"/>
</dbReference>
<dbReference type="InterPro" id="IPR012338">
    <property type="entry name" value="Beta-lactam/transpept-like"/>
</dbReference>
<dbReference type="AlphaFoldDB" id="A0A166KVZ3"/>
<reference evidence="4 5" key="1">
    <citation type="journal article" date="2016" name="Mol. Biol. Evol.">
        <title>Comparative Genomics of Early-Diverging Mushroom-Forming Fungi Provides Insights into the Origins of Lignocellulose Decay Capabilities.</title>
        <authorList>
            <person name="Nagy L.G."/>
            <person name="Riley R."/>
            <person name="Tritt A."/>
            <person name="Adam C."/>
            <person name="Daum C."/>
            <person name="Floudas D."/>
            <person name="Sun H."/>
            <person name="Yadav J.S."/>
            <person name="Pangilinan J."/>
            <person name="Larsson K.H."/>
            <person name="Matsuura K."/>
            <person name="Barry K."/>
            <person name="Labutti K."/>
            <person name="Kuo R."/>
            <person name="Ohm R.A."/>
            <person name="Bhattacharya S.S."/>
            <person name="Shirouzu T."/>
            <person name="Yoshinaga Y."/>
            <person name="Martin F.M."/>
            <person name="Grigoriev I.V."/>
            <person name="Hibbett D.S."/>
        </authorList>
    </citation>
    <scope>NUCLEOTIDE SEQUENCE [LARGE SCALE GENOMIC DNA]</scope>
    <source>
        <strain evidence="4 5">CBS 109695</strain>
    </source>
</reference>
<dbReference type="InterPro" id="IPR050789">
    <property type="entry name" value="Diverse_Enzym_Activities"/>
</dbReference>
<dbReference type="PANTHER" id="PTHR43283">
    <property type="entry name" value="BETA-LACTAMASE-RELATED"/>
    <property type="match status" value="1"/>
</dbReference>
<dbReference type="GO" id="GO:0016787">
    <property type="term" value="F:hydrolase activity"/>
    <property type="evidence" value="ECO:0007669"/>
    <property type="project" value="UniProtKB-KW"/>
</dbReference>
<evidence type="ECO:0000313" key="5">
    <source>
        <dbReference type="Proteomes" id="UP000076532"/>
    </source>
</evidence>
<dbReference type="Pfam" id="PF00144">
    <property type="entry name" value="Beta-lactamase"/>
    <property type="match status" value="1"/>
</dbReference>
<feature type="domain" description="Beta-lactamase-related" evidence="3">
    <location>
        <begin position="11"/>
        <end position="376"/>
    </location>
</feature>
<gene>
    <name evidence="4" type="ORF">FIBSPDRAFT_859609</name>
</gene>
<dbReference type="STRING" id="436010.A0A166KVZ3"/>
<protein>
    <submittedName>
        <fullName evidence="4">Beta-lactamase</fullName>
    </submittedName>
</protein>
<keyword evidence="5" id="KW-1185">Reference proteome</keyword>
<accession>A0A166KVZ3</accession>
<keyword evidence="2" id="KW-0378">Hydrolase</keyword>
<dbReference type="OrthoDB" id="428260at2759"/>
<evidence type="ECO:0000256" key="1">
    <source>
        <dbReference type="ARBA" id="ARBA00009009"/>
    </source>
</evidence>
<evidence type="ECO:0000259" key="3">
    <source>
        <dbReference type="Pfam" id="PF00144"/>
    </source>
</evidence>
<dbReference type="Proteomes" id="UP000076532">
    <property type="component" value="Unassembled WGS sequence"/>
</dbReference>
<name>A0A166KVZ3_9AGAM</name>
<organism evidence="4 5">
    <name type="scientific">Athelia psychrophila</name>
    <dbReference type="NCBI Taxonomy" id="1759441"/>
    <lineage>
        <taxon>Eukaryota</taxon>
        <taxon>Fungi</taxon>
        <taxon>Dikarya</taxon>
        <taxon>Basidiomycota</taxon>
        <taxon>Agaricomycotina</taxon>
        <taxon>Agaricomycetes</taxon>
        <taxon>Agaricomycetidae</taxon>
        <taxon>Atheliales</taxon>
        <taxon>Atheliaceae</taxon>
        <taxon>Athelia</taxon>
    </lineage>
</organism>
<dbReference type="SUPFAM" id="SSF56601">
    <property type="entry name" value="beta-lactamase/transpeptidase-like"/>
    <property type="match status" value="1"/>
</dbReference>